<name>A0A9N9DL60_9GLOM</name>
<dbReference type="EMBL" id="CAJVQA010006429">
    <property type="protein sequence ID" value="CAG8640393.1"/>
    <property type="molecule type" value="Genomic_DNA"/>
</dbReference>
<gene>
    <name evidence="1" type="ORF">CPELLU_LOCUS8828</name>
</gene>
<proteinExistence type="predicted"/>
<comment type="caution">
    <text evidence="1">The sequence shown here is derived from an EMBL/GenBank/DDBJ whole genome shotgun (WGS) entry which is preliminary data.</text>
</comment>
<dbReference type="Proteomes" id="UP000789759">
    <property type="component" value="Unassembled WGS sequence"/>
</dbReference>
<sequence>MIEKEVLEILKDLVLFLKTSLDLNNEIFIDNLENFSDEDNDKDLLLETDEIVENIKE</sequence>
<keyword evidence="2" id="KW-1185">Reference proteome</keyword>
<evidence type="ECO:0000313" key="2">
    <source>
        <dbReference type="Proteomes" id="UP000789759"/>
    </source>
</evidence>
<accession>A0A9N9DL60</accession>
<dbReference type="AlphaFoldDB" id="A0A9N9DL60"/>
<reference evidence="1" key="1">
    <citation type="submission" date="2021-06" db="EMBL/GenBank/DDBJ databases">
        <authorList>
            <person name="Kallberg Y."/>
            <person name="Tangrot J."/>
            <person name="Rosling A."/>
        </authorList>
    </citation>
    <scope>NUCLEOTIDE SEQUENCE</scope>
    <source>
        <strain evidence="1">FL966</strain>
    </source>
</reference>
<organism evidence="1 2">
    <name type="scientific">Cetraspora pellucida</name>
    <dbReference type="NCBI Taxonomy" id="1433469"/>
    <lineage>
        <taxon>Eukaryota</taxon>
        <taxon>Fungi</taxon>
        <taxon>Fungi incertae sedis</taxon>
        <taxon>Mucoromycota</taxon>
        <taxon>Glomeromycotina</taxon>
        <taxon>Glomeromycetes</taxon>
        <taxon>Diversisporales</taxon>
        <taxon>Gigasporaceae</taxon>
        <taxon>Cetraspora</taxon>
    </lineage>
</organism>
<protein>
    <submittedName>
        <fullName evidence="1">3523_t:CDS:1</fullName>
    </submittedName>
</protein>
<evidence type="ECO:0000313" key="1">
    <source>
        <dbReference type="EMBL" id="CAG8640393.1"/>
    </source>
</evidence>